<gene>
    <name evidence="1" type="ordered locus">Clim_2019</name>
</gene>
<dbReference type="PANTHER" id="PTHR35866:SF1">
    <property type="entry name" value="YKGJ FAMILY CYSTEINE CLUSTER PROTEIN"/>
    <property type="match status" value="1"/>
</dbReference>
<dbReference type="InterPro" id="IPR005358">
    <property type="entry name" value="Puta_zinc/iron-chelating_dom"/>
</dbReference>
<dbReference type="HOGENOM" id="CLU_1136618_0_0_10"/>
<evidence type="ECO:0008006" key="3">
    <source>
        <dbReference type="Google" id="ProtNLM"/>
    </source>
</evidence>
<dbReference type="STRING" id="290315.Clim_2019"/>
<dbReference type="AlphaFoldDB" id="B3EG42"/>
<organism evidence="1 2">
    <name type="scientific">Chlorobium limicola (strain DSM 245 / NBRC 103803 / 6330)</name>
    <dbReference type="NCBI Taxonomy" id="290315"/>
    <lineage>
        <taxon>Bacteria</taxon>
        <taxon>Pseudomonadati</taxon>
        <taxon>Chlorobiota</taxon>
        <taxon>Chlorobiia</taxon>
        <taxon>Chlorobiales</taxon>
        <taxon>Chlorobiaceae</taxon>
        <taxon>Chlorobium/Pelodictyon group</taxon>
        <taxon>Chlorobium</taxon>
    </lineage>
</organism>
<proteinExistence type="predicted"/>
<dbReference type="RefSeq" id="WP_012466920.1">
    <property type="nucleotide sequence ID" value="NC_010803.1"/>
</dbReference>
<dbReference type="KEGG" id="cli:Clim_2019"/>
<dbReference type="Proteomes" id="UP000008841">
    <property type="component" value="Chromosome"/>
</dbReference>
<dbReference type="EMBL" id="CP001097">
    <property type="protein sequence ID" value="ACD91051.1"/>
    <property type="molecule type" value="Genomic_DNA"/>
</dbReference>
<dbReference type="Pfam" id="PF03692">
    <property type="entry name" value="CxxCxxCC"/>
    <property type="match status" value="1"/>
</dbReference>
<evidence type="ECO:0000313" key="1">
    <source>
        <dbReference type="EMBL" id="ACD91051.1"/>
    </source>
</evidence>
<protein>
    <recommendedName>
        <fullName evidence="3">Fe-S oxidoreductase</fullName>
    </recommendedName>
</protein>
<reference evidence="1 2" key="1">
    <citation type="submission" date="2008-05" db="EMBL/GenBank/DDBJ databases">
        <title>Complete sequence of Chlorobium limicola DSM 245.</title>
        <authorList>
            <consortium name="US DOE Joint Genome Institute"/>
            <person name="Lucas S."/>
            <person name="Copeland A."/>
            <person name="Lapidus A."/>
            <person name="Glavina del Rio T."/>
            <person name="Dalin E."/>
            <person name="Tice H."/>
            <person name="Bruce D."/>
            <person name="Goodwin L."/>
            <person name="Pitluck S."/>
            <person name="Schmutz J."/>
            <person name="Larimer F."/>
            <person name="Land M."/>
            <person name="Hauser L."/>
            <person name="Kyrpides N."/>
            <person name="Ovchinnikova G."/>
            <person name="Zhao F."/>
            <person name="Li T."/>
            <person name="Liu Z."/>
            <person name="Overmann J."/>
            <person name="Bryant D.A."/>
            <person name="Richardson P."/>
        </authorList>
    </citation>
    <scope>NUCLEOTIDE SEQUENCE [LARGE SCALE GENOMIC DNA]</scope>
    <source>
        <strain evidence="2">DSM 245 / NBRC 103803 / 6330</strain>
    </source>
</reference>
<dbReference type="PANTHER" id="PTHR35866">
    <property type="entry name" value="PUTATIVE-RELATED"/>
    <property type="match status" value="1"/>
</dbReference>
<name>B3EG42_CHLL2</name>
<accession>B3EG42</accession>
<dbReference type="eggNOG" id="COG0727">
    <property type="taxonomic scope" value="Bacteria"/>
</dbReference>
<sequence length="222" mass="25283">MTKSAMAIPVTRTGLDRSAPFGFTCKRCLQCCRNKKIQVNPYEIARLAHHLGISTTEFIERCTVENGSFLKFNDDGSCLFLGADGCAVHSDRPLVCRLYPLARHVNQKNEEWFSELEPEADCRGSYRTDETIAGYLEGEGAPAFMQAANIYLNLLWEMMSELETRQEEASDEPPVEEDITPENWLDMHAVVTGYCLRHGLTKPHTVNENMRLHIEALQQWIR</sequence>
<evidence type="ECO:0000313" key="2">
    <source>
        <dbReference type="Proteomes" id="UP000008841"/>
    </source>
</evidence>